<evidence type="ECO:0000313" key="1">
    <source>
        <dbReference type="EMBL" id="KAJ1911214.1"/>
    </source>
</evidence>
<sequence length="402" mass="46142">MVRVDSITLDHLTRLLQELCYAPAEWLRLVLRNPPRGLAFTALDDFLRAYLTGMDAAGRGFAPATWTAFSAYMADFSARHPEPANFRGNYYTNAMFQHYLPQQRYYVINAFFHLASAVEASGTCPLELDPSLVYLEYCRRRGHMGSPTPVTVWHDDGEKDASQRCDSPTAISIESLYRAPRLRGVIDERLYHVLKIARTHLDLILHDPDAVPFRLCWAVRAILETPAPNVYGIPDTADLRNQRAGTFFFYHLQRFHSDHVATKLDDEAVHFTQRHWRVVGFVQDLILGLFDTTYSYNAYLDSPELRQFHRDYRPLVYAFLARLSERGRTPPLQTPGHPPVFNLPLTTAYHLTRHLQAERSRLSEHPQLATLIQLLESIQLPELGTGELLPTEIRWESDAARL</sequence>
<proteinExistence type="predicted"/>
<evidence type="ECO:0000313" key="2">
    <source>
        <dbReference type="Proteomes" id="UP001150569"/>
    </source>
</evidence>
<organism evidence="1 2">
    <name type="scientific">Tieghemiomyces parasiticus</name>
    <dbReference type="NCBI Taxonomy" id="78921"/>
    <lineage>
        <taxon>Eukaryota</taxon>
        <taxon>Fungi</taxon>
        <taxon>Fungi incertae sedis</taxon>
        <taxon>Zoopagomycota</taxon>
        <taxon>Kickxellomycotina</taxon>
        <taxon>Dimargaritomycetes</taxon>
        <taxon>Dimargaritales</taxon>
        <taxon>Dimargaritaceae</taxon>
        <taxon>Tieghemiomyces</taxon>
    </lineage>
</organism>
<dbReference type="EMBL" id="JANBPT010000955">
    <property type="protein sequence ID" value="KAJ1911214.1"/>
    <property type="molecule type" value="Genomic_DNA"/>
</dbReference>
<protein>
    <submittedName>
        <fullName evidence="1">Uncharacterized protein</fullName>
    </submittedName>
</protein>
<dbReference type="InterPro" id="IPR008936">
    <property type="entry name" value="Rho_GTPase_activation_prot"/>
</dbReference>
<keyword evidence="2" id="KW-1185">Reference proteome</keyword>
<dbReference type="AlphaFoldDB" id="A0A9W7ZR36"/>
<reference evidence="1" key="1">
    <citation type="submission" date="2022-07" db="EMBL/GenBank/DDBJ databases">
        <title>Phylogenomic reconstructions and comparative analyses of Kickxellomycotina fungi.</title>
        <authorList>
            <person name="Reynolds N.K."/>
            <person name="Stajich J.E."/>
            <person name="Barry K."/>
            <person name="Grigoriev I.V."/>
            <person name="Crous P."/>
            <person name="Smith M.E."/>
        </authorList>
    </citation>
    <scope>NUCLEOTIDE SEQUENCE</scope>
    <source>
        <strain evidence="1">RSA 861</strain>
    </source>
</reference>
<comment type="caution">
    <text evidence="1">The sequence shown here is derived from an EMBL/GenBank/DDBJ whole genome shotgun (WGS) entry which is preliminary data.</text>
</comment>
<dbReference type="Gene3D" id="1.10.506.10">
    <property type="entry name" value="GTPase Activation - p120gap, domain 1"/>
    <property type="match status" value="1"/>
</dbReference>
<name>A0A9W7ZR36_9FUNG</name>
<dbReference type="Proteomes" id="UP001150569">
    <property type="component" value="Unassembled WGS sequence"/>
</dbReference>
<accession>A0A9W7ZR36</accession>
<gene>
    <name evidence="1" type="ORF">IWQ60_010242</name>
</gene>